<dbReference type="InterPro" id="IPR009045">
    <property type="entry name" value="Zn_M74/Hedgehog-like"/>
</dbReference>
<protein>
    <submittedName>
        <fullName evidence="2">D-Ala-D-Ala carboxypeptidase family metallohydrolase</fullName>
    </submittedName>
</protein>
<keyword evidence="2" id="KW-0378">Hydrolase</keyword>
<keyword evidence="3" id="KW-1185">Reference proteome</keyword>
<keyword evidence="2" id="KW-0645">Protease</keyword>
<accession>A0ABY6M2Z3</accession>
<dbReference type="Pfam" id="PF08291">
    <property type="entry name" value="Peptidase_M15_3"/>
    <property type="match status" value="1"/>
</dbReference>
<dbReference type="Proteomes" id="UP001163632">
    <property type="component" value="Chromosome"/>
</dbReference>
<name>A0ABY6M2Z3_MORBO</name>
<organism evidence="2 3">
    <name type="scientific">Moraxella bovis</name>
    <dbReference type="NCBI Taxonomy" id="476"/>
    <lineage>
        <taxon>Bacteria</taxon>
        <taxon>Pseudomonadati</taxon>
        <taxon>Pseudomonadota</taxon>
        <taxon>Gammaproteobacteria</taxon>
        <taxon>Moraxellales</taxon>
        <taxon>Moraxellaceae</taxon>
        <taxon>Moraxella</taxon>
    </lineage>
</organism>
<proteinExistence type="predicted"/>
<dbReference type="Gene3D" id="3.30.1380.10">
    <property type="match status" value="1"/>
</dbReference>
<dbReference type="InterPro" id="IPR013230">
    <property type="entry name" value="Peptidase_M15A_C"/>
</dbReference>
<feature type="domain" description="Peptidase M15A C-terminal" evidence="1">
    <location>
        <begin position="43"/>
        <end position="131"/>
    </location>
</feature>
<keyword evidence="2" id="KW-0121">Carboxypeptidase</keyword>
<reference evidence="2" key="1">
    <citation type="journal article" date="2022" name="BMC Microbiol.">
        <title>Whole genome sequencing of Moraxella bovis strains from North America reveals two genotypes with different genetic determinants.</title>
        <authorList>
            <person name="Wynn E.L."/>
            <person name="Hille M.M."/>
            <person name="Loy J.D."/>
            <person name="Schuller G."/>
            <person name="Kuhn K.L."/>
            <person name="Dickey A.M."/>
            <person name="Bono J.L."/>
            <person name="Clawson M.L."/>
        </authorList>
    </citation>
    <scope>NUCLEOTIDE SEQUENCE</scope>
    <source>
        <strain evidence="2">SAM102599</strain>
    </source>
</reference>
<dbReference type="RefSeq" id="WP_264684422.1">
    <property type="nucleotide sequence ID" value="NZ_CP087798.1"/>
</dbReference>
<evidence type="ECO:0000313" key="2">
    <source>
        <dbReference type="EMBL" id="UZA02079.1"/>
    </source>
</evidence>
<evidence type="ECO:0000259" key="1">
    <source>
        <dbReference type="Pfam" id="PF08291"/>
    </source>
</evidence>
<dbReference type="SUPFAM" id="SSF55166">
    <property type="entry name" value="Hedgehog/DD-peptidase"/>
    <property type="match status" value="1"/>
</dbReference>
<sequence length="182" mass="20068">MKEYIKSIQAQIGTTPDGIWGNQSIHALRVALSKGVVIPITKNITLNELLASQTATRHNIDNMPTAQVLANLIESAVKLWQPARDILGQPIIITSGYRCPTLNRKIGGAKNSSHMFGFAIDFSCPAFGNTRAVVKHLSSEFKKRGMNFDQCILEYPNSTGSWVHLGYKRSDGVQRGQVFRIG</sequence>
<dbReference type="EMBL" id="CP087830">
    <property type="protein sequence ID" value="UZA02079.1"/>
    <property type="molecule type" value="Genomic_DNA"/>
</dbReference>
<gene>
    <name evidence="2" type="ORF">LP092_08715</name>
</gene>
<evidence type="ECO:0000313" key="3">
    <source>
        <dbReference type="Proteomes" id="UP001163632"/>
    </source>
</evidence>
<dbReference type="GO" id="GO:0004180">
    <property type="term" value="F:carboxypeptidase activity"/>
    <property type="evidence" value="ECO:0007669"/>
    <property type="project" value="UniProtKB-KW"/>
</dbReference>